<protein>
    <submittedName>
        <fullName evidence="2">Uncharacterized protein</fullName>
    </submittedName>
</protein>
<feature type="signal peptide" evidence="1">
    <location>
        <begin position="1"/>
        <end position="27"/>
    </location>
</feature>
<feature type="chain" id="PRO_5011628678" evidence="1">
    <location>
        <begin position="28"/>
        <end position="77"/>
    </location>
</feature>
<gene>
    <name evidence="2" type="ORF">SAMN05444955_11770</name>
</gene>
<dbReference type="AlphaFoldDB" id="A0A1H8IHT7"/>
<evidence type="ECO:0000313" key="3">
    <source>
        <dbReference type="Proteomes" id="UP000199695"/>
    </source>
</evidence>
<name>A0A1H8IHT7_9BACL</name>
<accession>A0A1H8IHT7</accession>
<evidence type="ECO:0000313" key="2">
    <source>
        <dbReference type="EMBL" id="SEN67427.1"/>
    </source>
</evidence>
<dbReference type="Proteomes" id="UP000199695">
    <property type="component" value="Unassembled WGS sequence"/>
</dbReference>
<dbReference type="STRING" id="1173111.SAMN05444955_11770"/>
<keyword evidence="3" id="KW-1185">Reference proteome</keyword>
<proteinExistence type="predicted"/>
<keyword evidence="1" id="KW-0732">Signal</keyword>
<evidence type="ECO:0000256" key="1">
    <source>
        <dbReference type="SAM" id="SignalP"/>
    </source>
</evidence>
<organism evidence="2 3">
    <name type="scientific">Lihuaxuella thermophila</name>
    <dbReference type="NCBI Taxonomy" id="1173111"/>
    <lineage>
        <taxon>Bacteria</taxon>
        <taxon>Bacillati</taxon>
        <taxon>Bacillota</taxon>
        <taxon>Bacilli</taxon>
        <taxon>Bacillales</taxon>
        <taxon>Thermoactinomycetaceae</taxon>
        <taxon>Lihuaxuella</taxon>
    </lineage>
</organism>
<dbReference type="EMBL" id="FOCQ01000017">
    <property type="protein sequence ID" value="SEN67427.1"/>
    <property type="molecule type" value="Genomic_DNA"/>
</dbReference>
<sequence length="77" mass="8725">MIMFFLMMLVVVVAVFALSMYPMNAFADVTDYCVCDGDSPYTFCDGYWVFLPTYGHVTLDKFISIHRPGDRVAAQIP</sequence>
<reference evidence="2 3" key="1">
    <citation type="submission" date="2016-10" db="EMBL/GenBank/DDBJ databases">
        <authorList>
            <person name="de Groot N.N."/>
        </authorList>
    </citation>
    <scope>NUCLEOTIDE SEQUENCE [LARGE SCALE GENOMIC DNA]</scope>
    <source>
        <strain evidence="2 3">DSM 46701</strain>
    </source>
</reference>